<keyword evidence="7" id="KW-1185">Reference proteome</keyword>
<dbReference type="InterPro" id="IPR001544">
    <property type="entry name" value="Aminotrans_IV"/>
</dbReference>
<dbReference type="GO" id="GO:0009396">
    <property type="term" value="P:folic acid-containing compound biosynthetic process"/>
    <property type="evidence" value="ECO:0007669"/>
    <property type="project" value="InterPro"/>
</dbReference>
<dbReference type="AlphaFoldDB" id="A0A2H3NQG6"/>
<evidence type="ECO:0000313" key="7">
    <source>
        <dbReference type="Proteomes" id="UP000221024"/>
    </source>
</evidence>
<dbReference type="Gene3D" id="3.20.10.10">
    <property type="entry name" value="D-amino Acid Aminotransferase, subunit A, domain 2"/>
    <property type="match status" value="1"/>
</dbReference>
<dbReference type="OrthoDB" id="9803598at2"/>
<evidence type="ECO:0000256" key="3">
    <source>
        <dbReference type="ARBA" id="ARBA00022898"/>
    </source>
</evidence>
<gene>
    <name evidence="6" type="primary">pabB</name>
    <name evidence="6" type="ORF">CRI93_05565</name>
</gene>
<dbReference type="PROSITE" id="PS00770">
    <property type="entry name" value="AA_TRANSFER_CLASS_4"/>
    <property type="match status" value="1"/>
</dbReference>
<comment type="caution">
    <text evidence="6">The sequence shown here is derived from an EMBL/GenBank/DDBJ whole genome shotgun (WGS) entry which is preliminary data.</text>
</comment>
<dbReference type="Gene3D" id="3.60.120.10">
    <property type="entry name" value="Anthranilate synthase"/>
    <property type="match status" value="1"/>
</dbReference>
<dbReference type="InterPro" id="IPR005801">
    <property type="entry name" value="ADC_synthase"/>
</dbReference>
<dbReference type="PRINTS" id="PR00095">
    <property type="entry name" value="ANTSNTHASEI"/>
</dbReference>
<dbReference type="Proteomes" id="UP000221024">
    <property type="component" value="Unassembled WGS sequence"/>
</dbReference>
<dbReference type="InterPro" id="IPR043131">
    <property type="entry name" value="BCAT-like_N"/>
</dbReference>
<keyword evidence="3 4" id="KW-0663">Pyridoxal phosphate</keyword>
<comment type="similarity">
    <text evidence="2">Belongs to the class-IV pyridoxal-phosphate-dependent aminotransferase family.</text>
</comment>
<evidence type="ECO:0000256" key="4">
    <source>
        <dbReference type="RuleBase" id="RU004516"/>
    </source>
</evidence>
<dbReference type="GO" id="GO:0000162">
    <property type="term" value="P:L-tryptophan biosynthetic process"/>
    <property type="evidence" value="ECO:0007669"/>
    <property type="project" value="TreeGrafter"/>
</dbReference>
<feature type="domain" description="Chorismate-utilising enzyme C-terminal" evidence="5">
    <location>
        <begin position="136"/>
        <end position="388"/>
    </location>
</feature>
<organism evidence="6 7">
    <name type="scientific">Longimonas halophila</name>
    <dbReference type="NCBI Taxonomy" id="1469170"/>
    <lineage>
        <taxon>Bacteria</taxon>
        <taxon>Pseudomonadati</taxon>
        <taxon>Rhodothermota</taxon>
        <taxon>Rhodothermia</taxon>
        <taxon>Rhodothermales</taxon>
        <taxon>Salisaetaceae</taxon>
        <taxon>Longimonas</taxon>
    </lineage>
</organism>
<dbReference type="InterPro" id="IPR018300">
    <property type="entry name" value="Aminotrans_IV_CS"/>
</dbReference>
<dbReference type="InterPro" id="IPR019999">
    <property type="entry name" value="Anth_synth_I-like"/>
</dbReference>
<dbReference type="NCBIfam" id="TIGR00553">
    <property type="entry name" value="pabB"/>
    <property type="match status" value="1"/>
</dbReference>
<comment type="cofactor">
    <cofactor evidence="1 4">
        <name>pyridoxal 5'-phosphate</name>
        <dbReference type="ChEBI" id="CHEBI:597326"/>
    </cofactor>
</comment>
<dbReference type="PANTHER" id="PTHR11236:SF50">
    <property type="entry name" value="AMINODEOXYCHORISMATE SYNTHASE COMPONENT 1"/>
    <property type="match status" value="1"/>
</dbReference>
<dbReference type="GO" id="GO:0046820">
    <property type="term" value="F:4-amino-4-deoxychorismate synthase activity"/>
    <property type="evidence" value="ECO:0007669"/>
    <property type="project" value="TreeGrafter"/>
</dbReference>
<dbReference type="RefSeq" id="WP_098061635.1">
    <property type="nucleotide sequence ID" value="NZ_PDEP01000004.1"/>
</dbReference>
<proteinExistence type="inferred from homology"/>
<name>A0A2H3NQG6_9BACT</name>
<dbReference type="PANTHER" id="PTHR11236">
    <property type="entry name" value="AMINOBENZOATE/ANTHRANILATE SYNTHASE"/>
    <property type="match status" value="1"/>
</dbReference>
<dbReference type="InterPro" id="IPR036038">
    <property type="entry name" value="Aminotransferase-like"/>
</dbReference>
<protein>
    <submittedName>
        <fullName evidence="6">Aminodeoxychorismate synthase, component I</fullName>
    </submittedName>
</protein>
<dbReference type="InterPro" id="IPR015890">
    <property type="entry name" value="Chorismate_C"/>
</dbReference>
<dbReference type="Pfam" id="PF00425">
    <property type="entry name" value="Chorismate_bind"/>
    <property type="match status" value="1"/>
</dbReference>
<dbReference type="Gene3D" id="3.30.470.10">
    <property type="match status" value="1"/>
</dbReference>
<evidence type="ECO:0000256" key="2">
    <source>
        <dbReference type="ARBA" id="ARBA00009320"/>
    </source>
</evidence>
<evidence type="ECO:0000256" key="1">
    <source>
        <dbReference type="ARBA" id="ARBA00001933"/>
    </source>
</evidence>
<evidence type="ECO:0000313" key="6">
    <source>
        <dbReference type="EMBL" id="PEN07913.1"/>
    </source>
</evidence>
<dbReference type="SUPFAM" id="SSF56322">
    <property type="entry name" value="ADC synthase"/>
    <property type="match status" value="1"/>
</dbReference>
<dbReference type="EMBL" id="PDEP01000004">
    <property type="protein sequence ID" value="PEN07913.1"/>
    <property type="molecule type" value="Genomic_DNA"/>
</dbReference>
<dbReference type="SUPFAM" id="SSF56752">
    <property type="entry name" value="D-aminoacid aminotransferase-like PLP-dependent enzymes"/>
    <property type="match status" value="1"/>
</dbReference>
<accession>A0A2H3NQG6</accession>
<reference evidence="6 7" key="1">
    <citation type="submission" date="2017-10" db="EMBL/GenBank/DDBJ databases">
        <title>Draft genome of Longimonas halophila.</title>
        <authorList>
            <person name="Goh K.M."/>
            <person name="Shamsir M.S."/>
            <person name="Lim S.W."/>
        </authorList>
    </citation>
    <scope>NUCLEOTIDE SEQUENCE [LARGE SCALE GENOMIC DNA]</scope>
    <source>
        <strain evidence="6 7">KCTC 42399</strain>
    </source>
</reference>
<dbReference type="Pfam" id="PF01063">
    <property type="entry name" value="Aminotran_4"/>
    <property type="match status" value="1"/>
</dbReference>
<evidence type="ECO:0000259" key="5">
    <source>
        <dbReference type="Pfam" id="PF00425"/>
    </source>
</evidence>
<dbReference type="InterPro" id="IPR005802">
    <property type="entry name" value="ADC_synth_comp_1"/>
</dbReference>
<dbReference type="InterPro" id="IPR043132">
    <property type="entry name" value="BCAT-like_C"/>
</dbReference>
<sequence>MPHADVFDPAQLHRAGTVLLDTARPDAENQHTRLFTDPLDVCNAPTYAEVPRALQAAQSARDRGYYVAGYVAYEAGYALDPSLHDLAPPRTATDGPLVWLGVYDAPHVWPAADAHAAWTTVAPEAPTNLQFAWPEADYRHAFRQVKQHIHDGNVYQINLTGPVDMDTPANPVALYAHLRARQPVPYGAYINTGARTVLSASLELFIRWTNRRIHTRPMKGTAARPPSAPEDNAAIAALRADAKTQAENLMIVDLLRNDLSICCTPGSVHVPELFAVERHPTVLQMTSTVEGQLREDVALPELFRALFPCGSVVGAPKLRAMQIIRSLEPAPRGVYCGAIGWAGPDDEAAFSVAIRTVEIGPEGARMGTGGGLVWDSEADAEYRECKLKAQFLADTEAPAPLVNPTLIETMRWDGEGIPLLDRHLHRLEASAQYFGIPCDTVAIRQALASTCNALPDAPHMVRGTLAPNGTWQATTRPLSAPPERPWRLTLSLVHVDPRDVRLHHKTTARTPYDEAAAFARAHDCDEALLQSHDGFITEGARSNVFIERNGQLYTPPRSSGLLGGVYRAKVIEERDVRIQPLTVDDLRTADTLYCCNAVRGWRTACWVEPEAVAA</sequence>